<comment type="caution">
    <text evidence="3">The sequence shown here is derived from an EMBL/GenBank/DDBJ whole genome shotgun (WGS) entry which is preliminary data.</text>
</comment>
<gene>
    <name evidence="3" type="ORF">HNR30_000867</name>
</gene>
<dbReference type="EMBL" id="JACDUR010000001">
    <property type="protein sequence ID" value="MBA2889532.1"/>
    <property type="molecule type" value="Genomic_DNA"/>
</dbReference>
<accession>A0A7W0CEH1</accession>
<dbReference type="Proteomes" id="UP000530928">
    <property type="component" value="Unassembled WGS sequence"/>
</dbReference>
<feature type="region of interest" description="Disordered" evidence="1">
    <location>
        <begin position="724"/>
        <end position="755"/>
    </location>
</feature>
<dbReference type="InterPro" id="IPR052754">
    <property type="entry name" value="NTPase_KAP_P-loop"/>
</dbReference>
<dbReference type="Gene3D" id="3.40.50.300">
    <property type="entry name" value="P-loop containing nucleotide triphosphate hydrolases"/>
    <property type="match status" value="1"/>
</dbReference>
<proteinExistence type="predicted"/>
<dbReference type="InterPro" id="IPR011646">
    <property type="entry name" value="KAP_P-loop"/>
</dbReference>
<name>A0A7W0CEH1_9ACTN</name>
<dbReference type="SUPFAM" id="SSF52540">
    <property type="entry name" value="P-loop containing nucleoside triphosphate hydrolases"/>
    <property type="match status" value="1"/>
</dbReference>
<evidence type="ECO:0000313" key="4">
    <source>
        <dbReference type="Proteomes" id="UP000530928"/>
    </source>
</evidence>
<dbReference type="PANTHER" id="PTHR22674">
    <property type="entry name" value="NTPASE, KAP FAMILY P-LOOP DOMAIN-CONTAINING 1"/>
    <property type="match status" value="1"/>
</dbReference>
<evidence type="ECO:0000259" key="2">
    <source>
        <dbReference type="Pfam" id="PF07693"/>
    </source>
</evidence>
<protein>
    <recommendedName>
        <fullName evidence="2">KAP NTPase domain-containing protein</fullName>
    </recommendedName>
</protein>
<feature type="domain" description="KAP NTPase" evidence="2">
    <location>
        <begin position="359"/>
        <end position="707"/>
    </location>
</feature>
<evidence type="ECO:0000256" key="1">
    <source>
        <dbReference type="SAM" id="MobiDB-lite"/>
    </source>
</evidence>
<dbReference type="PANTHER" id="PTHR22674:SF6">
    <property type="entry name" value="NTPASE KAP FAMILY P-LOOP DOMAIN-CONTAINING PROTEIN 1"/>
    <property type="match status" value="1"/>
</dbReference>
<dbReference type="RefSeq" id="WP_181608315.1">
    <property type="nucleotide sequence ID" value="NZ_BAABAM010000001.1"/>
</dbReference>
<sequence>MTALVELPPAIRARRALVFLDGEAARFAHALRVSGFEVTTDTGEDPYPALAAFLSAAAPGELLVIRWPSGSGWVPSSFTKLIMDFGRGVGHSSATALLLVVDFGWVLSAGPQEPGHARLNVPGDPPVAAAALTASLTASSAAAGERPGAAPSLTEVLADGLLTGRGRVTVQDLYGLAKQHYERLGSQLCPMLFSHGDIEDVEVSAGRPPGDALPLVPAQSGHEAVEDPLAETLRRLAERGEQSLPRTPAEIASRVYDLHLSPAAQTLLRRSCLLREPLTPDLAARLEAADGFAELAGWALTGPQHPAVRELGLARMPSHEAARVSVLLRRHRAESRPVPPRTRLTPDQWTVDDRLGHRVYAEAIAAFIRHPDTAPPLTIGIKGPWGAGKTSLMRMVRELLDPGSAGTLRLGGRAGDVTNAEVLQRLHTGGVPYDSAESVADPGWRPTVWFNPWMYQNGEQVWAGLAHELISQVTGRMSRTDRERFWLELNLSRIDREAVRRRMYRLAVTRLAPVALGLAVTLVLSGSAWAGSTLFPWLAEAAAGVASAGCLASVVAGTLRLSTFFGESANGAFGTLINQPDPFATSGIIPEHAYSSKAGFLHLVQTDMRRVLALVATEDRPLVVFVDDLDRCSSSTVAQVIEAINLFLAGEFPNCVFVLAMEPEVVAAHVQVAYRQLMCHLPDESIGWRFLEKIVQLPLSVPLLDDDERLPAYVRTLLGLPPSPEAPAPHVAETTGGSTAQPGVKSATSGPAASVPPAARIDARAAARTVVHPELVDHLEVLIRAHAPTIDTLDEAAHRAEDTLGFPTRPGRLSEPARIAAERVFDELHSDENAFRAIEAALPALGLRNPREVKRYLNVYRFYAFVTFRRHQAGGVRVTDMEVAKLAALTVRWPHLLAALGRESHPGTSLLARLETAAQNADGDTWARALMEADLTDEGDLRQFLATRPAIARLARDLL</sequence>
<dbReference type="Pfam" id="PF07693">
    <property type="entry name" value="KAP_NTPase"/>
    <property type="match status" value="1"/>
</dbReference>
<evidence type="ECO:0000313" key="3">
    <source>
        <dbReference type="EMBL" id="MBA2889532.1"/>
    </source>
</evidence>
<keyword evidence="4" id="KW-1185">Reference proteome</keyword>
<feature type="compositionally biased region" description="Polar residues" evidence="1">
    <location>
        <begin position="735"/>
        <end position="751"/>
    </location>
</feature>
<organism evidence="3 4">
    <name type="scientific">Nonomuraea soli</name>
    <dbReference type="NCBI Taxonomy" id="1032476"/>
    <lineage>
        <taxon>Bacteria</taxon>
        <taxon>Bacillati</taxon>
        <taxon>Actinomycetota</taxon>
        <taxon>Actinomycetes</taxon>
        <taxon>Streptosporangiales</taxon>
        <taxon>Streptosporangiaceae</taxon>
        <taxon>Nonomuraea</taxon>
    </lineage>
</organism>
<dbReference type="InterPro" id="IPR027417">
    <property type="entry name" value="P-loop_NTPase"/>
</dbReference>
<reference evidence="3 4" key="1">
    <citation type="submission" date="2020-07" db="EMBL/GenBank/DDBJ databases">
        <title>Genomic Encyclopedia of Type Strains, Phase IV (KMG-IV): sequencing the most valuable type-strain genomes for metagenomic binning, comparative biology and taxonomic classification.</title>
        <authorList>
            <person name="Goeker M."/>
        </authorList>
    </citation>
    <scope>NUCLEOTIDE SEQUENCE [LARGE SCALE GENOMIC DNA]</scope>
    <source>
        <strain evidence="3 4">DSM 45533</strain>
    </source>
</reference>
<dbReference type="AlphaFoldDB" id="A0A7W0CEH1"/>